<evidence type="ECO:0000256" key="1">
    <source>
        <dbReference type="SAM" id="MobiDB-lite"/>
    </source>
</evidence>
<dbReference type="AlphaFoldDB" id="A0A7J6NJK4"/>
<reference evidence="2 3" key="1">
    <citation type="submission" date="2020-04" db="EMBL/GenBank/DDBJ databases">
        <title>Perkinsus olseni comparative genomics.</title>
        <authorList>
            <person name="Bogema D.R."/>
        </authorList>
    </citation>
    <scope>NUCLEOTIDE SEQUENCE [LARGE SCALE GENOMIC DNA]</scope>
    <source>
        <strain evidence="2">00978-12</strain>
    </source>
</reference>
<proteinExistence type="predicted"/>
<dbReference type="EMBL" id="JABANP010000330">
    <property type="protein sequence ID" value="KAF4684082.1"/>
    <property type="molecule type" value="Genomic_DNA"/>
</dbReference>
<gene>
    <name evidence="2" type="ORF">FOZ60_008297</name>
</gene>
<evidence type="ECO:0000313" key="2">
    <source>
        <dbReference type="EMBL" id="KAF4684082.1"/>
    </source>
</evidence>
<protein>
    <submittedName>
        <fullName evidence="2">Uncharacterized protein</fullName>
    </submittedName>
</protein>
<name>A0A7J6NJK4_PEROL</name>
<dbReference type="Proteomes" id="UP000541610">
    <property type="component" value="Unassembled WGS sequence"/>
</dbReference>
<comment type="caution">
    <text evidence="2">The sequence shown here is derived from an EMBL/GenBank/DDBJ whole genome shotgun (WGS) entry which is preliminary data.</text>
</comment>
<feature type="region of interest" description="Disordered" evidence="1">
    <location>
        <begin position="76"/>
        <end position="95"/>
    </location>
</feature>
<sequence>MDAEGLRLRHNTSYEYGSTAERPVVLSKESEDALILSGDIAAERVLIRAPAAFDVNELCVRMRTSSLSSVGLLVKEDPGRLDNSPSSRKTEVFERQLVPDEPRLPLAASPSAKTQFAFASPLLPS</sequence>
<accession>A0A7J6NJK4</accession>
<evidence type="ECO:0000313" key="3">
    <source>
        <dbReference type="Proteomes" id="UP000541610"/>
    </source>
</evidence>
<organism evidence="2 3">
    <name type="scientific">Perkinsus olseni</name>
    <name type="common">Perkinsus atlanticus</name>
    <dbReference type="NCBI Taxonomy" id="32597"/>
    <lineage>
        <taxon>Eukaryota</taxon>
        <taxon>Sar</taxon>
        <taxon>Alveolata</taxon>
        <taxon>Perkinsozoa</taxon>
        <taxon>Perkinsea</taxon>
        <taxon>Perkinsida</taxon>
        <taxon>Perkinsidae</taxon>
        <taxon>Perkinsus</taxon>
    </lineage>
</organism>